<gene>
    <name evidence="2" type="ORF">OCTVUL_1B020513</name>
</gene>
<proteinExistence type="inferred from homology"/>
<organism evidence="2 3">
    <name type="scientific">Octopus vulgaris</name>
    <name type="common">Common octopus</name>
    <dbReference type="NCBI Taxonomy" id="6645"/>
    <lineage>
        <taxon>Eukaryota</taxon>
        <taxon>Metazoa</taxon>
        <taxon>Spiralia</taxon>
        <taxon>Lophotrochozoa</taxon>
        <taxon>Mollusca</taxon>
        <taxon>Cephalopoda</taxon>
        <taxon>Coleoidea</taxon>
        <taxon>Octopodiformes</taxon>
        <taxon>Octopoda</taxon>
        <taxon>Incirrata</taxon>
        <taxon>Octopodidae</taxon>
        <taxon>Octopus</taxon>
    </lineage>
</organism>
<evidence type="ECO:0000256" key="1">
    <source>
        <dbReference type="ARBA" id="ARBA00008821"/>
    </source>
</evidence>
<sequence length="149" mass="16906">MRTKIVSFSDTERDSKVELKDHGNHNRLLYTLQIPTGSSIDGEDMAEQKRQKEQEKVKTNKNFDIVYGINDVPPWYLCIFFGFQQYLTAFGSNFTPPLIISAALCMSTDVISVSELMGTSFFISGLSTILMTTFGCRFQEHQQSTGNRK</sequence>
<dbReference type="AlphaFoldDB" id="A0AA36F740"/>
<comment type="similarity">
    <text evidence="1">Belongs to the nucleobase:cation symporter-2 (NCS2) (TC 2.A.40) family.</text>
</comment>
<dbReference type="PANTHER" id="PTHR11119">
    <property type="entry name" value="XANTHINE-URACIL / VITAMIN C PERMEASE FAMILY MEMBER"/>
    <property type="match status" value="1"/>
</dbReference>
<name>A0AA36F740_OCTVU</name>
<evidence type="ECO:0000313" key="3">
    <source>
        <dbReference type="Proteomes" id="UP001162480"/>
    </source>
</evidence>
<dbReference type="Proteomes" id="UP001162480">
    <property type="component" value="Chromosome 9"/>
</dbReference>
<keyword evidence="3" id="KW-1185">Reference proteome</keyword>
<reference evidence="2" key="1">
    <citation type="submission" date="2023-08" db="EMBL/GenBank/DDBJ databases">
        <authorList>
            <person name="Alioto T."/>
            <person name="Alioto T."/>
            <person name="Gomez Garrido J."/>
        </authorList>
    </citation>
    <scope>NUCLEOTIDE SEQUENCE</scope>
</reference>
<accession>A0AA36F740</accession>
<dbReference type="EMBL" id="OX597822">
    <property type="protein sequence ID" value="CAI9728271.1"/>
    <property type="molecule type" value="Genomic_DNA"/>
</dbReference>
<protein>
    <submittedName>
        <fullName evidence="2">Solute carrier family 23 member 2-like</fullName>
    </submittedName>
</protein>
<evidence type="ECO:0000313" key="2">
    <source>
        <dbReference type="EMBL" id="CAI9728271.1"/>
    </source>
</evidence>